<sequence length="775" mass="85145">MRTLMGEIDYRVRTGDTLWGISRRYKTSVELLSRVNTLHDDRLQVGQVLRIPSSSKDPSALAKELLRTTSLTSGSTATRGGKARPPSTIPHSSPGRAAAPDIEDVRSGEATLRFGMEGSAVKELQRLLVVSGQLLQERMNMSPGIFGPATRSAVSAFQRAHHLIPWGNPQGTVDRPTLETLDSVGTEKRADFRPKNVHSEVKPTGPTSGGVHKASAPKAAETSGKTPTNQSWLEAIWDWILGTAQGDFNKDPALSQIIVNTILGLIPVVDQILDVRDIIAGLKDIIEYYLEDETEQRRHESVLGLPYEYWIWLNIFIIAMGCIPEVGSAVKGVLRVLISFLATLGKVGGTLTAVQAQRLWRELDKVVKHLGVGNLKAQDWLKRFEGDLDKRVEQAFLLIKQALNVLNSLLTSAEQVATGWLAKRVVDAKQLKEFIAQLREIKQTIRQCHARLNLAKEEINRWLRAQLKQLLGAAPRLPSNSVPRASQAHVKSQAQRADELSRAVTKSKAAASLAERQYHAAAEELCAALRASRSTLYSGLDPAIILKVVNTAYYAAKTGIKRFDVFLKELRLKNFAKNIDFDGLSARELEEFEQAFMKGVDKASNEFSVTVPFKNGPRTIHTNDAGQLVLDGHILGPTKCKEIYKLLGLSHAIDGHGPLKDLLEVINEALQNKSFTSGKFNSDRALLEGIQLATAELNAGRFYVNAAGGPRIVDLPANAEIGRAFMVRNEVPQGITPLAFDTQIDNVVELEVVSIRAVFNANGTIKTIYPRGLPP</sequence>
<dbReference type="InterPro" id="IPR049802">
    <property type="entry name" value="RhsC-like_FIX"/>
</dbReference>
<name>A0A250ID09_9BACT</name>
<dbReference type="SUPFAM" id="SSF54106">
    <property type="entry name" value="LysM domain"/>
    <property type="match status" value="1"/>
</dbReference>
<dbReference type="Gene3D" id="3.10.350.10">
    <property type="entry name" value="LysM domain"/>
    <property type="match status" value="1"/>
</dbReference>
<proteinExistence type="predicted"/>
<dbReference type="Proteomes" id="UP000217289">
    <property type="component" value="Chromosome"/>
</dbReference>
<feature type="region of interest" description="Disordered" evidence="1">
    <location>
        <begin position="193"/>
        <end position="227"/>
    </location>
</feature>
<accession>A0A250ID09</accession>
<dbReference type="InterPro" id="IPR036779">
    <property type="entry name" value="LysM_dom_sf"/>
</dbReference>
<dbReference type="PANTHER" id="PTHR33734:SF22">
    <property type="entry name" value="MEMBRANE-BOUND LYTIC MUREIN TRANSGLYCOSYLASE D"/>
    <property type="match status" value="1"/>
</dbReference>
<dbReference type="OrthoDB" id="9807055at2"/>
<dbReference type="InterPro" id="IPR002477">
    <property type="entry name" value="Peptidoglycan-bd-like"/>
</dbReference>
<evidence type="ECO:0000259" key="2">
    <source>
        <dbReference type="PROSITE" id="PS51782"/>
    </source>
</evidence>
<evidence type="ECO:0000256" key="1">
    <source>
        <dbReference type="SAM" id="MobiDB-lite"/>
    </source>
</evidence>
<dbReference type="CDD" id="cd00118">
    <property type="entry name" value="LysM"/>
    <property type="match status" value="1"/>
</dbReference>
<dbReference type="AlphaFoldDB" id="A0A250ID09"/>
<organism evidence="3 4">
    <name type="scientific">Melittangium boletus DSM 14713</name>
    <dbReference type="NCBI Taxonomy" id="1294270"/>
    <lineage>
        <taxon>Bacteria</taxon>
        <taxon>Pseudomonadati</taxon>
        <taxon>Myxococcota</taxon>
        <taxon>Myxococcia</taxon>
        <taxon>Myxococcales</taxon>
        <taxon>Cystobacterineae</taxon>
        <taxon>Archangiaceae</taxon>
        <taxon>Melittangium</taxon>
    </lineage>
</organism>
<dbReference type="GO" id="GO:0008932">
    <property type="term" value="F:lytic endotransglycosylase activity"/>
    <property type="evidence" value="ECO:0007669"/>
    <property type="project" value="TreeGrafter"/>
</dbReference>
<feature type="compositionally biased region" description="Low complexity" evidence="1">
    <location>
        <begin position="68"/>
        <end position="80"/>
    </location>
</feature>
<dbReference type="PANTHER" id="PTHR33734">
    <property type="entry name" value="LYSM DOMAIN-CONTAINING GPI-ANCHORED PROTEIN 2"/>
    <property type="match status" value="1"/>
</dbReference>
<dbReference type="SMART" id="SM00257">
    <property type="entry name" value="LysM"/>
    <property type="match status" value="1"/>
</dbReference>
<protein>
    <recommendedName>
        <fullName evidence="2">LysM domain-containing protein</fullName>
    </recommendedName>
</protein>
<dbReference type="Pfam" id="PF01471">
    <property type="entry name" value="PG_binding_1"/>
    <property type="match status" value="1"/>
</dbReference>
<dbReference type="CDD" id="cd20746">
    <property type="entry name" value="FIX_Ntox15_NUC_DUF4112_RhsA-like"/>
    <property type="match status" value="1"/>
</dbReference>
<feature type="domain" description="LysM" evidence="2">
    <location>
        <begin position="8"/>
        <end position="51"/>
    </location>
</feature>
<dbReference type="EMBL" id="CP022163">
    <property type="protein sequence ID" value="ATB29734.1"/>
    <property type="molecule type" value="Genomic_DNA"/>
</dbReference>
<evidence type="ECO:0000313" key="4">
    <source>
        <dbReference type="Proteomes" id="UP000217289"/>
    </source>
</evidence>
<dbReference type="InterPro" id="IPR018392">
    <property type="entry name" value="LysM"/>
</dbReference>
<evidence type="ECO:0000313" key="3">
    <source>
        <dbReference type="EMBL" id="ATB29734.1"/>
    </source>
</evidence>
<gene>
    <name evidence="3" type="ORF">MEBOL_003189</name>
</gene>
<dbReference type="InterPro" id="IPR036365">
    <property type="entry name" value="PGBD-like_sf"/>
</dbReference>
<feature type="region of interest" description="Disordered" evidence="1">
    <location>
        <begin position="68"/>
        <end position="101"/>
    </location>
</feature>
<dbReference type="KEGG" id="mbd:MEBOL_003189"/>
<dbReference type="PROSITE" id="PS51782">
    <property type="entry name" value="LYSM"/>
    <property type="match status" value="1"/>
</dbReference>
<dbReference type="Gene3D" id="1.10.101.10">
    <property type="entry name" value="PGBD-like superfamily/PGBD"/>
    <property type="match status" value="1"/>
</dbReference>
<dbReference type="Pfam" id="PF01476">
    <property type="entry name" value="LysM"/>
    <property type="match status" value="1"/>
</dbReference>
<reference evidence="3 4" key="1">
    <citation type="submission" date="2017-06" db="EMBL/GenBank/DDBJ databases">
        <authorList>
            <person name="Kim H.J."/>
            <person name="Triplett B.A."/>
        </authorList>
    </citation>
    <scope>NUCLEOTIDE SEQUENCE [LARGE SCALE GENOMIC DNA]</scope>
    <source>
        <strain evidence="3 4">DSM 14713</strain>
    </source>
</reference>
<dbReference type="InterPro" id="IPR036366">
    <property type="entry name" value="PGBDSf"/>
</dbReference>
<keyword evidence="4" id="KW-1185">Reference proteome</keyword>
<dbReference type="SUPFAM" id="SSF47090">
    <property type="entry name" value="PGBD-like"/>
    <property type="match status" value="1"/>
</dbReference>